<proteinExistence type="predicted"/>
<organism evidence="1 2">
    <name type="scientific">Piloderma croceum (strain F 1598)</name>
    <dbReference type="NCBI Taxonomy" id="765440"/>
    <lineage>
        <taxon>Eukaryota</taxon>
        <taxon>Fungi</taxon>
        <taxon>Dikarya</taxon>
        <taxon>Basidiomycota</taxon>
        <taxon>Agaricomycotina</taxon>
        <taxon>Agaricomycetes</taxon>
        <taxon>Agaricomycetidae</taxon>
        <taxon>Atheliales</taxon>
        <taxon>Atheliaceae</taxon>
        <taxon>Piloderma</taxon>
    </lineage>
</organism>
<dbReference type="CDD" id="cd00882">
    <property type="entry name" value="Ras_like_GTPase"/>
    <property type="match status" value="1"/>
</dbReference>
<dbReference type="Proteomes" id="UP000054166">
    <property type="component" value="Unassembled WGS sequence"/>
</dbReference>
<sequence length="205" mass="23310">MDKAIEYRSKCKHFRTLIIGRANAGKTTLLKKVCNSIENPEIFSPSGEKLDPTVVQESSERGIHDIEYQLIFRSNPQFIFHDSRGFESGSLDEIETVKSFITKCARSKKLSDQLHAIWYCLPTDTNRPLLEADRNFFGEYGNGKVPVIAIFTKFDGLVTTAFGELRDKEKLGIKEAKNKKFERAQEKLKTNFIEPLEATASRPSD</sequence>
<dbReference type="Gene3D" id="3.40.50.300">
    <property type="entry name" value="P-loop containing nucleotide triphosphate hydrolases"/>
    <property type="match status" value="1"/>
</dbReference>
<dbReference type="OrthoDB" id="3267153at2759"/>
<dbReference type="InterPro" id="IPR027417">
    <property type="entry name" value="P-loop_NTPase"/>
</dbReference>
<accession>A0A0C3FJK6</accession>
<gene>
    <name evidence="1" type="ORF">PILCRDRAFT_543034</name>
</gene>
<dbReference type="SUPFAM" id="SSF52540">
    <property type="entry name" value="P-loop containing nucleoside triphosphate hydrolases"/>
    <property type="match status" value="1"/>
</dbReference>
<dbReference type="EMBL" id="KN833006">
    <property type="protein sequence ID" value="KIM80054.1"/>
    <property type="molecule type" value="Genomic_DNA"/>
</dbReference>
<dbReference type="InParanoid" id="A0A0C3FJK6"/>
<protein>
    <recommendedName>
        <fullName evidence="3">G domain-containing protein</fullName>
    </recommendedName>
</protein>
<evidence type="ECO:0008006" key="3">
    <source>
        <dbReference type="Google" id="ProtNLM"/>
    </source>
</evidence>
<dbReference type="AlphaFoldDB" id="A0A0C3FJK6"/>
<reference evidence="2" key="2">
    <citation type="submission" date="2015-01" db="EMBL/GenBank/DDBJ databases">
        <title>Evolutionary Origins and Diversification of the Mycorrhizal Mutualists.</title>
        <authorList>
            <consortium name="DOE Joint Genome Institute"/>
            <consortium name="Mycorrhizal Genomics Consortium"/>
            <person name="Kohler A."/>
            <person name="Kuo A."/>
            <person name="Nagy L.G."/>
            <person name="Floudas D."/>
            <person name="Copeland A."/>
            <person name="Barry K.W."/>
            <person name="Cichocki N."/>
            <person name="Veneault-Fourrey C."/>
            <person name="LaButti K."/>
            <person name="Lindquist E.A."/>
            <person name="Lipzen A."/>
            <person name="Lundell T."/>
            <person name="Morin E."/>
            <person name="Murat C."/>
            <person name="Riley R."/>
            <person name="Ohm R."/>
            <person name="Sun H."/>
            <person name="Tunlid A."/>
            <person name="Henrissat B."/>
            <person name="Grigoriev I.V."/>
            <person name="Hibbett D.S."/>
            <person name="Martin F."/>
        </authorList>
    </citation>
    <scope>NUCLEOTIDE SEQUENCE [LARGE SCALE GENOMIC DNA]</scope>
    <source>
        <strain evidence="2">F 1598</strain>
    </source>
</reference>
<evidence type="ECO:0000313" key="1">
    <source>
        <dbReference type="EMBL" id="KIM80054.1"/>
    </source>
</evidence>
<feature type="non-terminal residue" evidence="1">
    <location>
        <position position="205"/>
    </location>
</feature>
<reference evidence="1 2" key="1">
    <citation type="submission" date="2014-04" db="EMBL/GenBank/DDBJ databases">
        <authorList>
            <consortium name="DOE Joint Genome Institute"/>
            <person name="Kuo A."/>
            <person name="Tarkka M."/>
            <person name="Buscot F."/>
            <person name="Kohler A."/>
            <person name="Nagy L.G."/>
            <person name="Floudas D."/>
            <person name="Copeland A."/>
            <person name="Barry K.W."/>
            <person name="Cichocki N."/>
            <person name="Veneault-Fourrey C."/>
            <person name="LaButti K."/>
            <person name="Lindquist E.A."/>
            <person name="Lipzen A."/>
            <person name="Lundell T."/>
            <person name="Morin E."/>
            <person name="Murat C."/>
            <person name="Sun H."/>
            <person name="Tunlid A."/>
            <person name="Henrissat B."/>
            <person name="Grigoriev I.V."/>
            <person name="Hibbett D.S."/>
            <person name="Martin F."/>
            <person name="Nordberg H.P."/>
            <person name="Cantor M.N."/>
            <person name="Hua S.X."/>
        </authorList>
    </citation>
    <scope>NUCLEOTIDE SEQUENCE [LARGE SCALE GENOMIC DNA]</scope>
    <source>
        <strain evidence="1 2">F 1598</strain>
    </source>
</reference>
<dbReference type="HOGENOM" id="CLU_023805_1_1_1"/>
<evidence type="ECO:0000313" key="2">
    <source>
        <dbReference type="Proteomes" id="UP000054166"/>
    </source>
</evidence>
<name>A0A0C3FJK6_PILCF</name>
<keyword evidence="2" id="KW-1185">Reference proteome</keyword>
<dbReference type="STRING" id="765440.A0A0C3FJK6"/>